<gene>
    <name evidence="2" type="ORF">ACFR9S_02095</name>
</gene>
<protein>
    <submittedName>
        <fullName evidence="2">Uncharacterized protein</fullName>
    </submittedName>
</protein>
<evidence type="ECO:0000313" key="2">
    <source>
        <dbReference type="EMBL" id="MFD1525097.1"/>
    </source>
</evidence>
<dbReference type="Proteomes" id="UP001597111">
    <property type="component" value="Unassembled WGS sequence"/>
</dbReference>
<organism evidence="2 3">
    <name type="scientific">Halolamina salina</name>
    <dbReference type="NCBI Taxonomy" id="1220023"/>
    <lineage>
        <taxon>Archaea</taxon>
        <taxon>Methanobacteriati</taxon>
        <taxon>Methanobacteriota</taxon>
        <taxon>Stenosarchaea group</taxon>
        <taxon>Halobacteria</taxon>
        <taxon>Halobacteriales</taxon>
        <taxon>Haloferacaceae</taxon>
    </lineage>
</organism>
<dbReference type="Pfam" id="PF24365">
    <property type="entry name" value="DUF7521"/>
    <property type="match status" value="1"/>
</dbReference>
<keyword evidence="1" id="KW-1133">Transmembrane helix</keyword>
<proteinExistence type="predicted"/>
<keyword evidence="3" id="KW-1185">Reference proteome</keyword>
<comment type="caution">
    <text evidence="2">The sequence shown here is derived from an EMBL/GenBank/DDBJ whole genome shotgun (WGS) entry which is preliminary data.</text>
</comment>
<evidence type="ECO:0000256" key="1">
    <source>
        <dbReference type="SAM" id="Phobius"/>
    </source>
</evidence>
<reference evidence="2 3" key="1">
    <citation type="journal article" date="2019" name="Int. J. Syst. Evol. Microbiol.">
        <title>The Global Catalogue of Microorganisms (GCM) 10K type strain sequencing project: providing services to taxonomists for standard genome sequencing and annotation.</title>
        <authorList>
            <consortium name="The Broad Institute Genomics Platform"/>
            <consortium name="The Broad Institute Genome Sequencing Center for Infectious Disease"/>
            <person name="Wu L."/>
            <person name="Ma J."/>
        </authorList>
    </citation>
    <scope>NUCLEOTIDE SEQUENCE [LARGE SCALE GENOMIC DNA]</scope>
    <source>
        <strain evidence="2 3">CGMCC 1.12285</strain>
    </source>
</reference>
<keyword evidence="1" id="KW-0812">Transmembrane</keyword>
<evidence type="ECO:0000313" key="3">
    <source>
        <dbReference type="Proteomes" id="UP001597111"/>
    </source>
</evidence>
<feature type="transmembrane region" description="Helical" evidence="1">
    <location>
        <begin position="6"/>
        <end position="27"/>
    </location>
</feature>
<name>A0ABD6B3U3_9EURY</name>
<dbReference type="InterPro" id="IPR055943">
    <property type="entry name" value="DUF7521"/>
</dbReference>
<sequence length="92" mass="9949">MAPIEYATMAVTVAVLLLGAYIGYQAYRGYRRNDDRAVLFLGVGIALVTTVQQAVSTLTVVFVTRNELVPLLAFFGISTAGLLSILYAFTRA</sequence>
<feature type="transmembrane region" description="Helical" evidence="1">
    <location>
        <begin position="68"/>
        <end position="89"/>
    </location>
</feature>
<accession>A0ABD6B3U3</accession>
<keyword evidence="1" id="KW-0472">Membrane</keyword>
<feature type="transmembrane region" description="Helical" evidence="1">
    <location>
        <begin position="39"/>
        <end position="62"/>
    </location>
</feature>
<dbReference type="AlphaFoldDB" id="A0ABD6B3U3"/>
<dbReference type="EMBL" id="JBHUDH010000014">
    <property type="protein sequence ID" value="MFD1525097.1"/>
    <property type="molecule type" value="Genomic_DNA"/>
</dbReference>